<feature type="transmembrane region" description="Helical" evidence="7">
    <location>
        <begin position="252"/>
        <end position="272"/>
    </location>
</feature>
<dbReference type="NCBIfam" id="TIGR00765">
    <property type="entry name" value="yihY_not_rbn"/>
    <property type="match status" value="1"/>
</dbReference>
<evidence type="ECO:0000256" key="6">
    <source>
        <dbReference type="SAM" id="MobiDB-lite"/>
    </source>
</evidence>
<dbReference type="PANTHER" id="PTHR30213">
    <property type="entry name" value="INNER MEMBRANE PROTEIN YHJD"/>
    <property type="match status" value="1"/>
</dbReference>
<evidence type="ECO:0000256" key="4">
    <source>
        <dbReference type="ARBA" id="ARBA00022989"/>
    </source>
</evidence>
<evidence type="ECO:0000256" key="2">
    <source>
        <dbReference type="ARBA" id="ARBA00022475"/>
    </source>
</evidence>
<feature type="transmembrane region" description="Helical" evidence="7">
    <location>
        <begin position="103"/>
        <end position="124"/>
    </location>
</feature>
<feature type="transmembrane region" description="Helical" evidence="7">
    <location>
        <begin position="34"/>
        <end position="64"/>
    </location>
</feature>
<dbReference type="RefSeq" id="WP_263953701.1">
    <property type="nucleotide sequence ID" value="NZ_JAOYFC010000002.1"/>
</dbReference>
<keyword evidence="2" id="KW-1003">Cell membrane</keyword>
<keyword evidence="4 7" id="KW-1133">Transmembrane helix</keyword>
<dbReference type="AlphaFoldDB" id="A0AAE3LUM6"/>
<evidence type="ECO:0000256" key="7">
    <source>
        <dbReference type="SAM" id="Phobius"/>
    </source>
</evidence>
<evidence type="ECO:0000256" key="1">
    <source>
        <dbReference type="ARBA" id="ARBA00004651"/>
    </source>
</evidence>
<gene>
    <name evidence="8" type="ORF">OH136_09810</name>
</gene>
<reference evidence="8" key="1">
    <citation type="submission" date="2022-10" db="EMBL/GenBank/DDBJ databases">
        <authorList>
            <person name="Yue Y."/>
        </authorList>
    </citation>
    <scope>NUCLEOTIDE SEQUENCE</scope>
    <source>
        <strain evidence="8">Z654</strain>
    </source>
</reference>
<proteinExistence type="predicted"/>
<sequence>MSRGRDAANPTEFPRAGWMDIGSRIVKSFGSDRISLISAGVAFFGLLALFPAFTALLAVGGLVLDTSVIVEQLDASEGVVPPDVVEILRNQAQSVTLAGGLELTLLLSVLLAIWSASRGVATLCDGLNVVYKEEEKRSFFLRSAVSVGLTLIIMVGVLAAVLAIVALPVLLSFAALTPIAEVATQLLTWVLLAALIIASISLIYRLGPARSNARWSWISPGAIVAWLLWLIASIGFTIYVQNFASYNESFGAIGGVIVLMMWLWISAMAILIGGKVNAEMEHQTREDTTTGPEKPMGSRGAVVADELGPARDA</sequence>
<dbReference type="PIRSF" id="PIRSF035875">
    <property type="entry name" value="RNase_BN"/>
    <property type="match status" value="1"/>
</dbReference>
<dbReference type="Proteomes" id="UP001208041">
    <property type="component" value="Unassembled WGS sequence"/>
</dbReference>
<keyword evidence="5 7" id="KW-0472">Membrane</keyword>
<dbReference type="Pfam" id="PF03631">
    <property type="entry name" value="Virul_fac_BrkB"/>
    <property type="match status" value="1"/>
</dbReference>
<comment type="caution">
    <text evidence="8">The sequence shown here is derived from an EMBL/GenBank/DDBJ whole genome shotgun (WGS) entry which is preliminary data.</text>
</comment>
<evidence type="ECO:0000256" key="5">
    <source>
        <dbReference type="ARBA" id="ARBA00023136"/>
    </source>
</evidence>
<feature type="region of interest" description="Disordered" evidence="6">
    <location>
        <begin position="282"/>
        <end position="313"/>
    </location>
</feature>
<dbReference type="PANTHER" id="PTHR30213:SF0">
    <property type="entry name" value="UPF0761 MEMBRANE PROTEIN YIHY"/>
    <property type="match status" value="1"/>
</dbReference>
<dbReference type="InterPro" id="IPR017039">
    <property type="entry name" value="Virul_fac_BrkB"/>
</dbReference>
<feature type="transmembrane region" description="Helical" evidence="7">
    <location>
        <begin position="145"/>
        <end position="174"/>
    </location>
</feature>
<protein>
    <submittedName>
        <fullName evidence="8">YihY/virulence factor BrkB family protein</fullName>
    </submittedName>
</protein>
<keyword evidence="3 7" id="KW-0812">Transmembrane</keyword>
<accession>A0AAE3LUM6</accession>
<dbReference type="EMBL" id="JAOYFC010000002">
    <property type="protein sequence ID" value="MCV6824850.1"/>
    <property type="molecule type" value="Genomic_DNA"/>
</dbReference>
<evidence type="ECO:0000313" key="8">
    <source>
        <dbReference type="EMBL" id="MCV6824850.1"/>
    </source>
</evidence>
<comment type="subcellular location">
    <subcellularLocation>
        <location evidence="1">Cell membrane</location>
        <topology evidence="1">Multi-pass membrane protein</topology>
    </subcellularLocation>
</comment>
<keyword evidence="9" id="KW-1185">Reference proteome</keyword>
<name>A0AAE3LUM6_9RHOB</name>
<evidence type="ECO:0000313" key="9">
    <source>
        <dbReference type="Proteomes" id="UP001208041"/>
    </source>
</evidence>
<feature type="transmembrane region" description="Helical" evidence="7">
    <location>
        <begin position="218"/>
        <end position="240"/>
    </location>
</feature>
<evidence type="ECO:0000256" key="3">
    <source>
        <dbReference type="ARBA" id="ARBA00022692"/>
    </source>
</evidence>
<dbReference type="GO" id="GO:0005886">
    <property type="term" value="C:plasma membrane"/>
    <property type="evidence" value="ECO:0007669"/>
    <property type="project" value="UniProtKB-SubCell"/>
</dbReference>
<feature type="transmembrane region" description="Helical" evidence="7">
    <location>
        <begin position="186"/>
        <end position="206"/>
    </location>
</feature>
<organism evidence="8 9">
    <name type="scientific">Halocynthiibacter halioticoli</name>
    <dbReference type="NCBI Taxonomy" id="2986804"/>
    <lineage>
        <taxon>Bacteria</taxon>
        <taxon>Pseudomonadati</taxon>
        <taxon>Pseudomonadota</taxon>
        <taxon>Alphaproteobacteria</taxon>
        <taxon>Rhodobacterales</taxon>
        <taxon>Paracoccaceae</taxon>
        <taxon>Halocynthiibacter</taxon>
    </lineage>
</organism>